<sequence length="189" mass="22393">MQNSEKLVRSWKNILEEEEGGEEEEEDEEEKSTIISDEVRYDNQLLSVLVDREDASMTSRVVVQRRGRNYDNENDNDENDDDEDEDIDDISGSSSTRYFEILVFRREIERRAQGKAIEFYCLDFALASSFIFHLLLFVRLEDGIDNRYQRYLYISRLKSFNVRIRFTKSRLLSSQITFYIHGRVKGDKG</sequence>
<gene>
    <name evidence="3" type="ORF">V1478_009285</name>
</gene>
<dbReference type="EMBL" id="JAUDFV010000141">
    <property type="protein sequence ID" value="KAL2722422.1"/>
    <property type="molecule type" value="Genomic_DNA"/>
</dbReference>
<evidence type="ECO:0000313" key="3">
    <source>
        <dbReference type="EMBL" id="KAL2722422.1"/>
    </source>
</evidence>
<proteinExistence type="predicted"/>
<evidence type="ECO:0000313" key="4">
    <source>
        <dbReference type="Proteomes" id="UP001607302"/>
    </source>
</evidence>
<feature type="compositionally biased region" description="Acidic residues" evidence="1">
    <location>
        <begin position="16"/>
        <end position="30"/>
    </location>
</feature>
<evidence type="ECO:0000256" key="1">
    <source>
        <dbReference type="SAM" id="MobiDB-lite"/>
    </source>
</evidence>
<protein>
    <submittedName>
        <fullName evidence="3">Uncharacterized protein</fullName>
    </submittedName>
</protein>
<keyword evidence="2" id="KW-0472">Membrane</keyword>
<comment type="caution">
    <text evidence="3">The sequence shown here is derived from an EMBL/GenBank/DDBJ whole genome shotgun (WGS) entry which is preliminary data.</text>
</comment>
<evidence type="ECO:0000256" key="2">
    <source>
        <dbReference type="SAM" id="Phobius"/>
    </source>
</evidence>
<reference evidence="3 4" key="1">
    <citation type="journal article" date="2024" name="Ann. Entomol. Soc. Am.">
        <title>Genomic analyses of the southern and eastern yellowjacket wasps (Hymenoptera: Vespidae) reveal evolutionary signatures of social life.</title>
        <authorList>
            <person name="Catto M.A."/>
            <person name="Caine P.B."/>
            <person name="Orr S.E."/>
            <person name="Hunt B.G."/>
            <person name="Goodisman M.A.D."/>
        </authorList>
    </citation>
    <scope>NUCLEOTIDE SEQUENCE [LARGE SCALE GENOMIC DNA]</scope>
    <source>
        <strain evidence="3">233</strain>
        <tissue evidence="3">Head and thorax</tissue>
    </source>
</reference>
<keyword evidence="2" id="KW-1133">Transmembrane helix</keyword>
<feature type="compositionally biased region" description="Acidic residues" evidence="1">
    <location>
        <begin position="72"/>
        <end position="89"/>
    </location>
</feature>
<feature type="transmembrane region" description="Helical" evidence="2">
    <location>
        <begin position="119"/>
        <end position="138"/>
    </location>
</feature>
<feature type="region of interest" description="Disordered" evidence="1">
    <location>
        <begin position="64"/>
        <end position="91"/>
    </location>
</feature>
<accession>A0ABD2AQ32</accession>
<organism evidence="3 4">
    <name type="scientific">Vespula squamosa</name>
    <name type="common">Southern yellow jacket</name>
    <name type="synonym">Wasp</name>
    <dbReference type="NCBI Taxonomy" id="30214"/>
    <lineage>
        <taxon>Eukaryota</taxon>
        <taxon>Metazoa</taxon>
        <taxon>Ecdysozoa</taxon>
        <taxon>Arthropoda</taxon>
        <taxon>Hexapoda</taxon>
        <taxon>Insecta</taxon>
        <taxon>Pterygota</taxon>
        <taxon>Neoptera</taxon>
        <taxon>Endopterygota</taxon>
        <taxon>Hymenoptera</taxon>
        <taxon>Apocrita</taxon>
        <taxon>Aculeata</taxon>
        <taxon>Vespoidea</taxon>
        <taxon>Vespidae</taxon>
        <taxon>Vespinae</taxon>
        <taxon>Vespula</taxon>
    </lineage>
</organism>
<dbReference type="Proteomes" id="UP001607302">
    <property type="component" value="Unassembled WGS sequence"/>
</dbReference>
<keyword evidence="4" id="KW-1185">Reference proteome</keyword>
<name>A0ABD2AQ32_VESSQ</name>
<feature type="region of interest" description="Disordered" evidence="1">
    <location>
        <begin position="1"/>
        <end position="34"/>
    </location>
</feature>
<keyword evidence="2" id="KW-0812">Transmembrane</keyword>
<dbReference type="AlphaFoldDB" id="A0ABD2AQ32"/>